<sequence>MATLNPTNATATQAVHHAAAQLAALDWIDQEAARQLSPMAEAVANMFMVLYYQAETGLASRDDFREALDAVRQSLRIA</sequence>
<dbReference type="OrthoDB" id="8480228at2"/>
<dbReference type="Proteomes" id="UP000019805">
    <property type="component" value="Chromosome"/>
</dbReference>
<proteinExistence type="predicted"/>
<dbReference type="PATRIC" id="fig|1437824.5.peg.2156"/>
<dbReference type="HOGENOM" id="CLU_183574_0_0_4"/>
<evidence type="ECO:0008006" key="3">
    <source>
        <dbReference type="Google" id="ProtNLM"/>
    </source>
</evidence>
<dbReference type="RefSeq" id="WP_043682811.1">
    <property type="nucleotide sequence ID" value="NZ_HG916765.1"/>
</dbReference>
<evidence type="ECO:0000313" key="2">
    <source>
        <dbReference type="Proteomes" id="UP000019805"/>
    </source>
</evidence>
<keyword evidence="2" id="KW-1185">Reference proteome</keyword>
<dbReference type="EMBL" id="HG916765">
    <property type="protein sequence ID" value="CDM24638.1"/>
    <property type="molecule type" value="Genomic_DNA"/>
</dbReference>
<dbReference type="Pfam" id="PF12703">
    <property type="entry name" value="ptaRNA1_toxin"/>
    <property type="match status" value="1"/>
</dbReference>
<gene>
    <name evidence="1" type="ORF">BN940_10891</name>
</gene>
<name>W8WY27_CASD6</name>
<evidence type="ECO:0000313" key="1">
    <source>
        <dbReference type="EMBL" id="CDM24638.1"/>
    </source>
</evidence>
<dbReference type="STRING" id="1437824.BN940_10891"/>
<protein>
    <recommendedName>
        <fullName evidence="3">Toxin of toxin-antitoxin type 1 system</fullName>
    </recommendedName>
</protein>
<accession>W8WY27</accession>
<dbReference type="KEGG" id="cdn:BN940_10891"/>
<dbReference type="AlphaFoldDB" id="W8WY27"/>
<reference evidence="1 2" key="1">
    <citation type="journal article" date="2014" name="BMC Microbiol.">
        <title>The oxygen-independent metabolism of cyclic monoterpenes in Castellaniella defragrans 65Phen.</title>
        <authorList>
            <person name="Petasch J."/>
            <person name="Disch E.M."/>
            <person name="Markert S."/>
            <person name="Becher D."/>
            <person name="Schweder T."/>
            <person name="Huttel B."/>
            <person name="Reinhardt R."/>
            <person name="Harder J."/>
        </authorList>
    </citation>
    <scope>NUCLEOTIDE SEQUENCE [LARGE SCALE GENOMIC DNA]</scope>
    <source>
        <strain evidence="1">65Phen</strain>
    </source>
</reference>
<dbReference type="InterPro" id="IPR024640">
    <property type="entry name" value="Toxin-antitoxin_type_1_toxin"/>
</dbReference>
<organism evidence="1 2">
    <name type="scientific">Castellaniella defragrans (strain DSM 12143 / CCUG 39792 / 65Phen)</name>
    <name type="common">Alcaligenes defragrans</name>
    <dbReference type="NCBI Taxonomy" id="1437824"/>
    <lineage>
        <taxon>Bacteria</taxon>
        <taxon>Pseudomonadati</taxon>
        <taxon>Pseudomonadota</taxon>
        <taxon>Betaproteobacteria</taxon>
        <taxon>Burkholderiales</taxon>
        <taxon>Alcaligenaceae</taxon>
        <taxon>Castellaniella</taxon>
    </lineage>
</organism>
<dbReference type="eggNOG" id="ENOG5032YTH">
    <property type="taxonomic scope" value="Bacteria"/>
</dbReference>